<keyword evidence="1" id="KW-0677">Repeat</keyword>
<dbReference type="STRING" id="62062.ENSHHUP00000076122"/>
<evidence type="ECO:0000256" key="4">
    <source>
        <dbReference type="SAM" id="SignalP"/>
    </source>
</evidence>
<reference evidence="5" key="3">
    <citation type="submission" date="2025-09" db="UniProtKB">
        <authorList>
            <consortium name="Ensembl"/>
        </authorList>
    </citation>
    <scope>IDENTIFICATION</scope>
</reference>
<dbReference type="PANTHER" id="PTHR10271:SF25">
    <property type="entry name" value="INTERFERON-INDUCED PROTEIN WITH TETRATRICOPEPTIDE REPEATS 8"/>
    <property type="match status" value="1"/>
</dbReference>
<proteinExistence type="inferred from homology"/>
<keyword evidence="2" id="KW-0802">TPR repeat</keyword>
<dbReference type="Gene3D" id="1.25.40.10">
    <property type="entry name" value="Tetratricopeptide repeat domain"/>
    <property type="match status" value="3"/>
</dbReference>
<dbReference type="Proteomes" id="UP000314982">
    <property type="component" value="Unassembled WGS sequence"/>
</dbReference>
<dbReference type="GO" id="GO:0051607">
    <property type="term" value="P:defense response to virus"/>
    <property type="evidence" value="ECO:0007669"/>
    <property type="project" value="TreeGrafter"/>
</dbReference>
<dbReference type="Ensembl" id="ENSHHUT00000078603.1">
    <property type="protein sequence ID" value="ENSHHUP00000076122.1"/>
    <property type="gene ID" value="ENSHHUG00000044559.1"/>
</dbReference>
<feature type="signal peptide" evidence="4">
    <location>
        <begin position="1"/>
        <end position="18"/>
    </location>
</feature>
<reference evidence="5" key="2">
    <citation type="submission" date="2025-08" db="UniProtKB">
        <authorList>
            <consortium name="Ensembl"/>
        </authorList>
    </citation>
    <scope>IDENTIFICATION</scope>
</reference>
<evidence type="ECO:0000313" key="5">
    <source>
        <dbReference type="Ensembl" id="ENSHHUP00000076122.1"/>
    </source>
</evidence>
<keyword evidence="4" id="KW-0732">Signal</keyword>
<dbReference type="GO" id="GO:0005829">
    <property type="term" value="C:cytosol"/>
    <property type="evidence" value="ECO:0007669"/>
    <property type="project" value="TreeGrafter"/>
</dbReference>
<evidence type="ECO:0000256" key="2">
    <source>
        <dbReference type="ARBA" id="ARBA00022803"/>
    </source>
</evidence>
<dbReference type="InterPro" id="IPR011990">
    <property type="entry name" value="TPR-like_helical_dom_sf"/>
</dbReference>
<accession>A0A4W5QJ13</accession>
<name>A0A4W5QJ13_9TELE</name>
<evidence type="ECO:0000313" key="6">
    <source>
        <dbReference type="Proteomes" id="UP000314982"/>
    </source>
</evidence>
<dbReference type="FunFam" id="1.25.40.10:FF:000032">
    <property type="entry name" value="Interferon-induced protein with tetratricopeptide repeats 5"/>
    <property type="match status" value="1"/>
</dbReference>
<feature type="chain" id="PRO_5021413817" evidence="4">
    <location>
        <begin position="19"/>
        <end position="485"/>
    </location>
</feature>
<keyword evidence="6" id="KW-1185">Reference proteome</keyword>
<sequence length="485" mass="56413">YKTAKLLLCLNFLQIILSDSENTLENNLKKLQCHFTWELNKEQADLNLLEIKLRETLEVVQEGFEGNLKRHSLNLLAYIKHVKGEDKRALECLEKAERENAHGERLCVVTYGNLAWVCHHVGDDIRADGYIQKLEELHKASATAYTSVLQASATASTSVLLVPREVHSEKAWSLLKFSKHHYTRAKECFQEALQTEPEDKEWNSGFAFSLFRQEGLVTREDQRLSYEDSLAVKQLKYVLELNPDSAMTRVYLGLKCYKNRRNAEAWGYMRKALSLAPYDLSVVLQVGRFMKKEQSYDEALAVLLRMLQRAPNSSRLHHEIANNYRWRAKQSGDPHDQTLLKRCVFHLEEGARLNPSHIYPQVELAVRYSELKDTSKAMEKFQELWSRSDLKPSNRQAWHRMYGDVQLYHLGSERTAVNHYKEGMRLYNISSEWSQCRRRLLKVLRFNKERRGDDLYDIRDFLDSFKIGVFNVEDAGVSALTLGHP</sequence>
<dbReference type="PANTHER" id="PTHR10271">
    <property type="entry name" value="INTERFERON-INDUCED PROTEIN WITH TETRATRICOPEPTIDE REPEATS"/>
    <property type="match status" value="1"/>
</dbReference>
<dbReference type="GeneTree" id="ENSGT00950000182946"/>
<protein>
    <submittedName>
        <fullName evidence="5">Interferon-induced protein with tetratricopeptide repeats 8</fullName>
    </submittedName>
</protein>
<comment type="similarity">
    <text evidence="3">Belongs to the IFIT family.</text>
</comment>
<evidence type="ECO:0000256" key="1">
    <source>
        <dbReference type="ARBA" id="ARBA00022737"/>
    </source>
</evidence>
<evidence type="ECO:0000256" key="3">
    <source>
        <dbReference type="ARBA" id="ARBA00038336"/>
    </source>
</evidence>
<dbReference type="AlphaFoldDB" id="A0A4W5QJ13"/>
<reference evidence="6" key="1">
    <citation type="submission" date="2018-06" db="EMBL/GenBank/DDBJ databases">
        <title>Genome assembly of Danube salmon.</title>
        <authorList>
            <person name="Macqueen D.J."/>
            <person name="Gundappa M.K."/>
        </authorList>
    </citation>
    <scope>NUCLEOTIDE SEQUENCE [LARGE SCALE GENOMIC DNA]</scope>
</reference>
<organism evidence="5 6">
    <name type="scientific">Hucho hucho</name>
    <name type="common">huchen</name>
    <dbReference type="NCBI Taxonomy" id="62062"/>
    <lineage>
        <taxon>Eukaryota</taxon>
        <taxon>Metazoa</taxon>
        <taxon>Chordata</taxon>
        <taxon>Craniata</taxon>
        <taxon>Vertebrata</taxon>
        <taxon>Euteleostomi</taxon>
        <taxon>Actinopterygii</taxon>
        <taxon>Neopterygii</taxon>
        <taxon>Teleostei</taxon>
        <taxon>Protacanthopterygii</taxon>
        <taxon>Salmoniformes</taxon>
        <taxon>Salmonidae</taxon>
        <taxon>Salmoninae</taxon>
        <taxon>Hucho</taxon>
    </lineage>
</organism>
<dbReference type="SUPFAM" id="SSF48452">
    <property type="entry name" value="TPR-like"/>
    <property type="match status" value="2"/>
</dbReference>